<evidence type="ECO:0000256" key="4">
    <source>
        <dbReference type="ARBA" id="ARBA00012621"/>
    </source>
</evidence>
<dbReference type="Proteomes" id="UP000552587">
    <property type="component" value="Unassembled WGS sequence"/>
</dbReference>
<feature type="transmembrane region" description="Helical" evidence="12">
    <location>
        <begin position="12"/>
        <end position="31"/>
    </location>
</feature>
<dbReference type="InterPro" id="IPR038107">
    <property type="entry name" value="Glycos_transf_N_sf"/>
</dbReference>
<feature type="domain" description="Spore protein YkvP/CgeB glycosyl transferase-like" evidence="14">
    <location>
        <begin position="298"/>
        <end position="415"/>
    </location>
</feature>
<dbReference type="Pfam" id="PF04413">
    <property type="entry name" value="Glycos_transf_N"/>
    <property type="match status" value="1"/>
</dbReference>
<dbReference type="InterPro" id="IPR039901">
    <property type="entry name" value="Kdotransferase"/>
</dbReference>
<evidence type="ECO:0000256" key="12">
    <source>
        <dbReference type="RuleBase" id="RU365103"/>
    </source>
</evidence>
<evidence type="ECO:0000256" key="11">
    <source>
        <dbReference type="PIRSR" id="PIRSR639901-2"/>
    </source>
</evidence>
<evidence type="ECO:0000256" key="10">
    <source>
        <dbReference type="PIRSR" id="PIRSR639901-1"/>
    </source>
</evidence>
<accession>A0A7W3U120</accession>
<dbReference type="Gene3D" id="3.40.50.2000">
    <property type="entry name" value="Glycogen Phosphorylase B"/>
    <property type="match status" value="1"/>
</dbReference>
<dbReference type="Gene3D" id="3.40.50.11720">
    <property type="entry name" value="3-Deoxy-D-manno-octulosonic-acid transferase, N-terminal domain"/>
    <property type="match status" value="1"/>
</dbReference>
<evidence type="ECO:0000313" key="16">
    <source>
        <dbReference type="Proteomes" id="UP000552587"/>
    </source>
</evidence>
<dbReference type="SUPFAM" id="SSF53756">
    <property type="entry name" value="UDP-Glycosyltransferase/glycogen phosphorylase"/>
    <property type="match status" value="1"/>
</dbReference>
<comment type="similarity">
    <text evidence="3">Belongs to the glycosyltransferase group 1 family. Glycosyltransferase 30 subfamily.</text>
</comment>
<keyword evidence="12" id="KW-1003">Cell membrane</keyword>
<feature type="site" description="Transition state stabilizer" evidence="11">
    <location>
        <position position="143"/>
    </location>
</feature>
<dbReference type="GO" id="GO:0005886">
    <property type="term" value="C:plasma membrane"/>
    <property type="evidence" value="ECO:0007669"/>
    <property type="project" value="UniProtKB-SubCell"/>
</dbReference>
<dbReference type="PANTHER" id="PTHR42755">
    <property type="entry name" value="3-DEOXY-MANNO-OCTULOSONATE CYTIDYLYLTRANSFERASE"/>
    <property type="match status" value="1"/>
</dbReference>
<evidence type="ECO:0000256" key="7">
    <source>
        <dbReference type="ARBA" id="ARBA00022968"/>
    </source>
</evidence>
<feature type="active site" description="Proton acceptor" evidence="10">
    <location>
        <position position="73"/>
    </location>
</feature>
<proteinExistence type="inferred from homology"/>
<comment type="caution">
    <text evidence="15">The sequence shown here is derived from an EMBL/GenBank/DDBJ whole genome shotgun (WGS) entry which is preliminary data.</text>
</comment>
<evidence type="ECO:0000259" key="13">
    <source>
        <dbReference type="Pfam" id="PF04413"/>
    </source>
</evidence>
<keyword evidence="7" id="KW-0735">Signal-anchor</keyword>
<feature type="site" description="Transition state stabilizer" evidence="11">
    <location>
        <position position="221"/>
    </location>
</feature>
<evidence type="ECO:0000313" key="15">
    <source>
        <dbReference type="EMBL" id="MBB1086914.1"/>
    </source>
</evidence>
<evidence type="ECO:0000256" key="8">
    <source>
        <dbReference type="ARBA" id="ARBA00031445"/>
    </source>
</evidence>
<dbReference type="InterPro" id="IPR007507">
    <property type="entry name" value="Glycos_transf_N"/>
</dbReference>
<sequence>MRSDPIERLLRGLYSAVLYLLVPITLYHLIWRGFRQQAYFLRWPERYAVYHGAAASREQGARTVWIHAVSVGEVNAAAPVVNALRRTRPDLRLLLTTITPTGSDQVQALWGGQVDHVYLPYDLPGAVGRFLDHYRPAVALIMETELWPNLLFGCRDRDIPTYILNARLSERSLRGYRVLAPLVARALRTVHRVAAQSMADAMRFVRLGARSEQVVEAGNLKFDVPTPEGLDAFARQCRQALAGAPVWIAASTHEEEEAAVMAMHRRLRERHPSLLLLWAPRHPERFRVVAELARSSGARVGTRSRGQWPRADDSVFVVDTLGELMRFYAAADVAFVGGSLQPVGGHNLLEPAAAGTAIVTGPHLHNFAGIAKLFREAGALRIGSDADAVGRHVADLLEDPVSRNAMAEAGHALVESGRGALASTLALVQPALPPVPPAVGAERSQRPRG</sequence>
<dbReference type="AlphaFoldDB" id="A0A7W3U120"/>
<dbReference type="EMBL" id="JACHTE010000001">
    <property type="protein sequence ID" value="MBB1086914.1"/>
    <property type="molecule type" value="Genomic_DNA"/>
</dbReference>
<dbReference type="GO" id="GO:0009244">
    <property type="term" value="P:lipopolysaccharide core region biosynthetic process"/>
    <property type="evidence" value="ECO:0007669"/>
    <property type="project" value="UniProtKB-UniRule"/>
</dbReference>
<keyword evidence="12" id="KW-1133">Transmembrane helix</keyword>
<dbReference type="FunFam" id="3.40.50.11720:FF:000001">
    <property type="entry name" value="3-deoxy-D-manno-octulosonic acid transferase"/>
    <property type="match status" value="1"/>
</dbReference>
<keyword evidence="12" id="KW-0472">Membrane</keyword>
<comment type="catalytic activity">
    <reaction evidence="9 12">
        <text>lipid IVA (E. coli) + CMP-3-deoxy-beta-D-manno-octulosonate = alpha-Kdo-(2-&gt;6)-lipid IVA (E. coli) + CMP + H(+)</text>
        <dbReference type="Rhea" id="RHEA:28066"/>
        <dbReference type="ChEBI" id="CHEBI:15378"/>
        <dbReference type="ChEBI" id="CHEBI:58603"/>
        <dbReference type="ChEBI" id="CHEBI:60364"/>
        <dbReference type="ChEBI" id="CHEBI:60377"/>
        <dbReference type="ChEBI" id="CHEBI:85987"/>
        <dbReference type="EC" id="2.4.99.12"/>
    </reaction>
</comment>
<dbReference type="EC" id="2.4.99.12" evidence="4 12"/>
<keyword evidence="12" id="KW-0812">Transmembrane</keyword>
<name>A0A7W3U120_9GAMM</name>
<keyword evidence="6 12" id="KW-0808">Transferase</keyword>
<comment type="subcellular location">
    <subcellularLocation>
        <location evidence="1">Cell inner membrane</location>
        <topology evidence="1">Single-pass membrane protein</topology>
        <orientation evidence="1">Cytoplasmic side</orientation>
    </subcellularLocation>
    <subcellularLocation>
        <location evidence="12">Cell membrane</location>
    </subcellularLocation>
</comment>
<evidence type="ECO:0000256" key="2">
    <source>
        <dbReference type="ARBA" id="ARBA00004713"/>
    </source>
</evidence>
<evidence type="ECO:0000256" key="9">
    <source>
        <dbReference type="ARBA" id="ARBA00049183"/>
    </source>
</evidence>
<comment type="function">
    <text evidence="12">Involved in lipopolysaccharide (LPS) biosynthesis. Catalyzes the transfer of 3-deoxy-D-manno-octulosonate (Kdo) residue(s) from CMP-Kdo to lipid IV(A), the tetraacyldisaccharide-1,4'-bisphosphate precursor of lipid A.</text>
</comment>
<dbReference type="PANTHER" id="PTHR42755:SF1">
    <property type="entry name" value="3-DEOXY-D-MANNO-OCTULOSONIC ACID TRANSFERASE, MITOCHONDRIAL-RELATED"/>
    <property type="match status" value="1"/>
</dbReference>
<evidence type="ECO:0000256" key="1">
    <source>
        <dbReference type="ARBA" id="ARBA00004388"/>
    </source>
</evidence>
<evidence type="ECO:0000256" key="5">
    <source>
        <dbReference type="ARBA" id="ARBA00019077"/>
    </source>
</evidence>
<evidence type="ECO:0000256" key="6">
    <source>
        <dbReference type="ARBA" id="ARBA00022679"/>
    </source>
</evidence>
<dbReference type="GO" id="GO:0009245">
    <property type="term" value="P:lipid A biosynthetic process"/>
    <property type="evidence" value="ECO:0007669"/>
    <property type="project" value="TreeGrafter"/>
</dbReference>
<dbReference type="NCBIfam" id="NF004388">
    <property type="entry name" value="PRK05749.1-4"/>
    <property type="match status" value="1"/>
</dbReference>
<evidence type="ECO:0000259" key="14">
    <source>
        <dbReference type="Pfam" id="PF13524"/>
    </source>
</evidence>
<dbReference type="GO" id="GO:0043842">
    <property type="term" value="F:Kdo transferase activity"/>
    <property type="evidence" value="ECO:0007669"/>
    <property type="project" value="UniProtKB-EC"/>
</dbReference>
<keyword evidence="15" id="KW-0328">Glycosyltransferase</keyword>
<gene>
    <name evidence="15" type="primary">waaA</name>
    <name evidence="15" type="ORF">H4F99_00265</name>
</gene>
<reference evidence="15 16" key="1">
    <citation type="submission" date="2020-07" db="EMBL/GenBank/DDBJ databases">
        <authorList>
            <person name="Xu S."/>
            <person name="Li A."/>
        </authorList>
    </citation>
    <scope>NUCLEOTIDE SEQUENCE [LARGE SCALE GENOMIC DNA]</scope>
    <source>
        <strain evidence="15 16">SG-8</strain>
    </source>
</reference>
<keyword evidence="12" id="KW-0448">Lipopolysaccharide biosynthesis</keyword>
<dbReference type="UniPathway" id="UPA00958"/>
<dbReference type="FunFam" id="3.40.50.2000:FF:000032">
    <property type="entry name" value="3-deoxy-D-manno-octulosonic acid transferase"/>
    <property type="match status" value="1"/>
</dbReference>
<dbReference type="Pfam" id="PF13524">
    <property type="entry name" value="Glyco_trans_1_2"/>
    <property type="match status" value="1"/>
</dbReference>
<evidence type="ECO:0000256" key="3">
    <source>
        <dbReference type="ARBA" id="ARBA00006380"/>
    </source>
</evidence>
<keyword evidence="16" id="KW-1185">Reference proteome</keyword>
<comment type="pathway">
    <text evidence="2 12">Bacterial outer membrane biogenesis; LPS core biosynthesis.</text>
</comment>
<dbReference type="InterPro" id="IPR055259">
    <property type="entry name" value="YkvP/CgeB_Glyco_trans-like"/>
</dbReference>
<organism evidence="15 16">
    <name type="scientific">Marilutibacter penaei</name>
    <dbReference type="NCBI Taxonomy" id="2759900"/>
    <lineage>
        <taxon>Bacteria</taxon>
        <taxon>Pseudomonadati</taxon>
        <taxon>Pseudomonadota</taxon>
        <taxon>Gammaproteobacteria</taxon>
        <taxon>Lysobacterales</taxon>
        <taxon>Lysobacteraceae</taxon>
        <taxon>Marilutibacter</taxon>
    </lineage>
</organism>
<feature type="domain" description="3-deoxy-D-manno-octulosonic-acid transferase N-terminal" evidence="13">
    <location>
        <begin position="42"/>
        <end position="224"/>
    </location>
</feature>
<protein>
    <recommendedName>
        <fullName evidence="5 12">3-deoxy-D-manno-octulosonic acid transferase</fullName>
        <shortName evidence="12">Kdo transferase</shortName>
        <ecNumber evidence="4 12">2.4.99.12</ecNumber>
    </recommendedName>
    <alternativeName>
        <fullName evidence="8 12">Lipid IV(A) 3-deoxy-D-manno-octulosonic acid transferase</fullName>
    </alternativeName>
</protein>
<dbReference type="RefSeq" id="WP_182667713.1">
    <property type="nucleotide sequence ID" value="NZ_JACHTE010000001.1"/>
</dbReference>